<keyword evidence="2" id="KW-1185">Reference proteome</keyword>
<organism evidence="1 2">
    <name type="scientific">Tenacibaculum vairaonense</name>
    <dbReference type="NCBI Taxonomy" id="3137860"/>
    <lineage>
        <taxon>Bacteria</taxon>
        <taxon>Pseudomonadati</taxon>
        <taxon>Bacteroidota</taxon>
        <taxon>Flavobacteriia</taxon>
        <taxon>Flavobacteriales</taxon>
        <taxon>Flavobacteriaceae</taxon>
        <taxon>Tenacibaculum</taxon>
    </lineage>
</organism>
<dbReference type="EMBL" id="CAXJRC010000041">
    <property type="protein sequence ID" value="CAL2107593.1"/>
    <property type="molecule type" value="Genomic_DNA"/>
</dbReference>
<dbReference type="InterPro" id="IPR016024">
    <property type="entry name" value="ARM-type_fold"/>
</dbReference>
<accession>A0ABP1FCX4</accession>
<evidence type="ECO:0000313" key="2">
    <source>
        <dbReference type="Proteomes" id="UP001497602"/>
    </source>
</evidence>
<sequence length="223" mass="25802">MTADEFKEILRKGSNKAKEEAVSNVTPELEIFNILIELLKDSKYCNRFFAIYHLIDKFSKFLENTNEVVINTIYESLFDDFPPVVDRTIWALSIIGDKALAKLIKEYYSSTESNKIKIILAIGRGNFTQRTKDRIQVLLDGIKSKNDNLRFHAMGEIISNTQSTFGDKQQSIDLESIHIKVLPVAKEFTKSEDNYIKDVSTQYINWVEKNYNRIYNNANLDLN</sequence>
<evidence type="ECO:0000313" key="1">
    <source>
        <dbReference type="EMBL" id="CAL2107593.1"/>
    </source>
</evidence>
<gene>
    <name evidence="1" type="ORF">T190115A13A_40115</name>
</gene>
<comment type="caution">
    <text evidence="1">The sequence shown here is derived from an EMBL/GenBank/DDBJ whole genome shotgun (WGS) entry which is preliminary data.</text>
</comment>
<dbReference type="Proteomes" id="UP001497602">
    <property type="component" value="Unassembled WGS sequence"/>
</dbReference>
<dbReference type="RefSeq" id="WP_348739203.1">
    <property type="nucleotide sequence ID" value="NZ_CAXJRC010000041.1"/>
</dbReference>
<reference evidence="1 2" key="1">
    <citation type="submission" date="2024-05" db="EMBL/GenBank/DDBJ databases">
        <authorList>
            <person name="Duchaud E."/>
        </authorList>
    </citation>
    <scope>NUCLEOTIDE SEQUENCE [LARGE SCALE GENOMIC DNA]</scope>
    <source>
        <strain evidence="1">Ena-SAMPLE-TAB-13-05-2024-13:56:06:370-140305</strain>
    </source>
</reference>
<dbReference type="SUPFAM" id="SSF48371">
    <property type="entry name" value="ARM repeat"/>
    <property type="match status" value="1"/>
</dbReference>
<name>A0ABP1FCX4_9FLAO</name>
<evidence type="ECO:0008006" key="3">
    <source>
        <dbReference type="Google" id="ProtNLM"/>
    </source>
</evidence>
<protein>
    <recommendedName>
        <fullName evidence="3">HEAT repeat domain-containing protein</fullName>
    </recommendedName>
</protein>
<proteinExistence type="predicted"/>